<feature type="region of interest" description="Disordered" evidence="1">
    <location>
        <begin position="312"/>
        <end position="332"/>
    </location>
</feature>
<accession>A0A5D3AZ06</accession>
<feature type="compositionally biased region" description="Polar residues" evidence="1">
    <location>
        <begin position="114"/>
        <end position="123"/>
    </location>
</feature>
<feature type="compositionally biased region" description="Polar residues" evidence="1">
    <location>
        <begin position="430"/>
        <end position="443"/>
    </location>
</feature>
<feature type="compositionally biased region" description="Basic and acidic residues" evidence="1">
    <location>
        <begin position="204"/>
        <end position="222"/>
    </location>
</feature>
<feature type="region of interest" description="Disordered" evidence="1">
    <location>
        <begin position="430"/>
        <end position="633"/>
    </location>
</feature>
<protein>
    <submittedName>
        <fullName evidence="2">Uncharacterized protein</fullName>
    </submittedName>
</protein>
<feature type="compositionally biased region" description="Low complexity" evidence="1">
    <location>
        <begin position="603"/>
        <end position="617"/>
    </location>
</feature>
<feature type="compositionally biased region" description="Basic and acidic residues" evidence="1">
    <location>
        <begin position="533"/>
        <end position="554"/>
    </location>
</feature>
<dbReference type="EMBL" id="NIDF01000046">
    <property type="protein sequence ID" value="TYJ55096.1"/>
    <property type="molecule type" value="Genomic_DNA"/>
</dbReference>
<reference evidence="2 3" key="1">
    <citation type="submission" date="2017-05" db="EMBL/GenBank/DDBJ databases">
        <title>The Genome Sequence of Tsuchiyaea wingfieldii DSM 27421.</title>
        <authorList>
            <person name="Cuomo C."/>
            <person name="Passer A."/>
            <person name="Billmyre B."/>
            <person name="Heitman J."/>
        </authorList>
    </citation>
    <scope>NUCLEOTIDE SEQUENCE [LARGE SCALE GENOMIC DNA]</scope>
    <source>
        <strain evidence="2 3">DSM 27421</strain>
    </source>
</reference>
<feature type="compositionally biased region" description="Low complexity" evidence="1">
    <location>
        <begin position="451"/>
        <end position="461"/>
    </location>
</feature>
<keyword evidence="3" id="KW-1185">Reference proteome</keyword>
<gene>
    <name evidence="2" type="ORF">B9479_004234</name>
</gene>
<name>A0A5D3AZ06_9TREE</name>
<feature type="compositionally biased region" description="Low complexity" evidence="1">
    <location>
        <begin position="81"/>
        <end position="102"/>
    </location>
</feature>
<dbReference type="AlphaFoldDB" id="A0A5D3AZ06"/>
<feature type="compositionally biased region" description="Polar residues" evidence="1">
    <location>
        <begin position="475"/>
        <end position="484"/>
    </location>
</feature>
<organism evidence="2 3">
    <name type="scientific">Cryptococcus floricola</name>
    <dbReference type="NCBI Taxonomy" id="2591691"/>
    <lineage>
        <taxon>Eukaryota</taxon>
        <taxon>Fungi</taxon>
        <taxon>Dikarya</taxon>
        <taxon>Basidiomycota</taxon>
        <taxon>Agaricomycotina</taxon>
        <taxon>Tremellomycetes</taxon>
        <taxon>Tremellales</taxon>
        <taxon>Cryptococcaceae</taxon>
        <taxon>Cryptococcus</taxon>
    </lineage>
</organism>
<feature type="region of interest" description="Disordered" evidence="1">
    <location>
        <begin position="204"/>
        <end position="278"/>
    </location>
</feature>
<sequence>MSMMLDPLMIAHPPSGVSFDPTPEDEPPFDTYCIVCDKRIPPLSSGKNGEKKKKKVKAGGTIRVKNADGTTTTRNAKGKVTRPPLRNSNSSSQSTTTTNTTTPLPPLARPKTTDGTIPTSANVSSPEAALPSTSLASTLASTPGSVQLASSHPAPGQVPFHSPIYCSRECQEHEAGRSDETYKELARTMSFDFSHAFHSPEHELELVPLPTKERERERERGVRSPFAPPSPVGTSDTESSNSAGLQGSSGSGEEGELPRPSTSTSTRGAARGVYGEEEAASAPKIMDYFRFSKDGPDQAWNDLSRQRRSSMQPSAYGAYGHTTPGGESSSEMDFARSMSGGGRLRGMTPVKERRVSAAGPGAGAGAGAERAVPIPVRPMARSNLSQTSLGGASVSSQHSVLPPEFGSAPTHTLGLLQSYASAFPVRSSCNTPNSFSQRGSTPQRGFIFPETTVPLSTSTRSPSPPDYEILRRDSASSISRSQGGTIKAKKSEPTWDSFGRKEVQAQTARQNRRSGGGGGADSTPVAVPRRGSRAREQSVGRENTPRQKMEKDGQGWRYVPSSSPPASSGMGMGVGRSGTVRRKSAEEQARAVSIGHGRPPQLSTSTTSHSGSHTPSSRYLPTRSSLAAGGGERDMAGLTLGEAGEKLGMGMGQSVPRRIGFNWDETMGVKTYELPGKMDKNQKGLFYFQ</sequence>
<evidence type="ECO:0000313" key="3">
    <source>
        <dbReference type="Proteomes" id="UP000322245"/>
    </source>
</evidence>
<feature type="compositionally biased region" description="Low complexity" evidence="1">
    <location>
        <begin position="124"/>
        <end position="135"/>
    </location>
</feature>
<feature type="compositionally biased region" description="Low complexity" evidence="1">
    <location>
        <begin position="559"/>
        <end position="569"/>
    </location>
</feature>
<proteinExistence type="predicted"/>
<evidence type="ECO:0000313" key="2">
    <source>
        <dbReference type="EMBL" id="TYJ55096.1"/>
    </source>
</evidence>
<evidence type="ECO:0000256" key="1">
    <source>
        <dbReference type="SAM" id="MobiDB-lite"/>
    </source>
</evidence>
<feature type="compositionally biased region" description="Basic and acidic residues" evidence="1">
    <location>
        <begin position="489"/>
        <end position="503"/>
    </location>
</feature>
<feature type="region of interest" description="Disordered" evidence="1">
    <location>
        <begin position="40"/>
        <end position="135"/>
    </location>
</feature>
<comment type="caution">
    <text evidence="2">The sequence shown here is derived from an EMBL/GenBank/DDBJ whole genome shotgun (WGS) entry which is preliminary data.</text>
</comment>
<dbReference type="Proteomes" id="UP000322245">
    <property type="component" value="Unassembled WGS sequence"/>
</dbReference>